<evidence type="ECO:0000313" key="5">
    <source>
        <dbReference type="Proteomes" id="UP001501729"/>
    </source>
</evidence>
<dbReference type="InterPro" id="IPR013971">
    <property type="entry name" value="HalX_domain"/>
</dbReference>
<dbReference type="SMART" id="SM00448">
    <property type="entry name" value="REC"/>
    <property type="match status" value="1"/>
</dbReference>
<keyword evidence="5" id="KW-1185">Reference proteome</keyword>
<sequence>MITEEEVGVLIVDDETEVTDLYEGWLSAYRTYTVHDGEEAITFLDRNADRIDVVLLDRKMPGLNGEAVLEAIRDHGHDCPVAMITAVAPDYDIIDMAFDEYVTKPVDGERLRTTVKELLSRTQYADGLTHYFSLVSTHASLVAEHPHDELRGNEEFVALEAELDTVRDTIDNAVDFGDHREFQHLLREIE</sequence>
<dbReference type="SUPFAM" id="SSF52172">
    <property type="entry name" value="CheY-like"/>
    <property type="match status" value="1"/>
</dbReference>
<dbReference type="PROSITE" id="PS50110">
    <property type="entry name" value="RESPONSE_REGULATORY"/>
    <property type="match status" value="1"/>
</dbReference>
<dbReference type="InterPro" id="IPR011006">
    <property type="entry name" value="CheY-like_superfamily"/>
</dbReference>
<evidence type="ECO:0000313" key="4">
    <source>
        <dbReference type="EMBL" id="GAA5057500.1"/>
    </source>
</evidence>
<comment type="caution">
    <text evidence="4">The sequence shown here is derived from an EMBL/GenBank/DDBJ whole genome shotgun (WGS) entry which is preliminary data.</text>
</comment>
<protein>
    <submittedName>
        <fullName evidence="4">Response regulator</fullName>
    </submittedName>
</protein>
<dbReference type="PANTHER" id="PTHR44591">
    <property type="entry name" value="STRESS RESPONSE REGULATOR PROTEIN 1"/>
    <property type="match status" value="1"/>
</dbReference>
<feature type="modified residue" description="4-aspartylphosphate" evidence="2">
    <location>
        <position position="57"/>
    </location>
</feature>
<accession>A0AAV3ULY2</accession>
<gene>
    <name evidence="4" type="ORF">GCM10025751_39540</name>
</gene>
<dbReference type="PANTHER" id="PTHR44591:SF3">
    <property type="entry name" value="RESPONSE REGULATORY DOMAIN-CONTAINING PROTEIN"/>
    <property type="match status" value="1"/>
</dbReference>
<dbReference type="InterPro" id="IPR001789">
    <property type="entry name" value="Sig_transdc_resp-reg_receiver"/>
</dbReference>
<dbReference type="RefSeq" id="WP_227773926.1">
    <property type="nucleotide sequence ID" value="NZ_BAABKX010000015.1"/>
</dbReference>
<dbReference type="Gene3D" id="3.40.50.2300">
    <property type="match status" value="1"/>
</dbReference>
<dbReference type="GeneID" id="68614174"/>
<name>A0AAV3ULY2_9EURY</name>
<dbReference type="Pfam" id="PF08663">
    <property type="entry name" value="HalX"/>
    <property type="match status" value="1"/>
</dbReference>
<dbReference type="EMBL" id="BAABKX010000015">
    <property type="protein sequence ID" value="GAA5057500.1"/>
    <property type="molecule type" value="Genomic_DNA"/>
</dbReference>
<dbReference type="InterPro" id="IPR050595">
    <property type="entry name" value="Bact_response_regulator"/>
</dbReference>
<keyword evidence="1 2" id="KW-0597">Phosphoprotein</keyword>
<dbReference type="GO" id="GO:0000160">
    <property type="term" value="P:phosphorelay signal transduction system"/>
    <property type="evidence" value="ECO:0007669"/>
    <property type="project" value="InterPro"/>
</dbReference>
<evidence type="ECO:0000259" key="3">
    <source>
        <dbReference type="PROSITE" id="PS50110"/>
    </source>
</evidence>
<organism evidence="4 5">
    <name type="scientific">Haladaptatus pallidirubidus</name>
    <dbReference type="NCBI Taxonomy" id="1008152"/>
    <lineage>
        <taxon>Archaea</taxon>
        <taxon>Methanobacteriati</taxon>
        <taxon>Methanobacteriota</taxon>
        <taxon>Stenosarchaea group</taxon>
        <taxon>Halobacteria</taxon>
        <taxon>Halobacteriales</taxon>
        <taxon>Haladaptataceae</taxon>
        <taxon>Haladaptatus</taxon>
    </lineage>
</organism>
<dbReference type="Pfam" id="PF00072">
    <property type="entry name" value="Response_reg"/>
    <property type="match status" value="1"/>
</dbReference>
<reference evidence="4 5" key="1">
    <citation type="journal article" date="2019" name="Int. J. Syst. Evol. Microbiol.">
        <title>The Global Catalogue of Microorganisms (GCM) 10K type strain sequencing project: providing services to taxonomists for standard genome sequencing and annotation.</title>
        <authorList>
            <consortium name="The Broad Institute Genomics Platform"/>
            <consortium name="The Broad Institute Genome Sequencing Center for Infectious Disease"/>
            <person name="Wu L."/>
            <person name="Ma J."/>
        </authorList>
    </citation>
    <scope>NUCLEOTIDE SEQUENCE [LARGE SCALE GENOMIC DNA]</scope>
    <source>
        <strain evidence="4 5">JCM 17504</strain>
    </source>
</reference>
<evidence type="ECO:0000256" key="2">
    <source>
        <dbReference type="PROSITE-ProRule" id="PRU00169"/>
    </source>
</evidence>
<feature type="domain" description="Response regulatory" evidence="3">
    <location>
        <begin position="8"/>
        <end position="119"/>
    </location>
</feature>
<dbReference type="AlphaFoldDB" id="A0AAV3ULY2"/>
<evidence type="ECO:0000256" key="1">
    <source>
        <dbReference type="ARBA" id="ARBA00022553"/>
    </source>
</evidence>
<proteinExistence type="predicted"/>
<dbReference type="Proteomes" id="UP001501729">
    <property type="component" value="Unassembled WGS sequence"/>
</dbReference>